<reference evidence="1" key="1">
    <citation type="submission" date="2020-01" db="EMBL/GenBank/DDBJ databases">
        <title>Identification and distribution of gene clusters putatively required for synthesis of sphingolipid metabolism inhibitors in phylogenetically diverse species of the filamentous fungus Fusarium.</title>
        <authorList>
            <person name="Kim H.-S."/>
            <person name="Busman M."/>
            <person name="Brown D.W."/>
            <person name="Divon H."/>
            <person name="Uhlig S."/>
            <person name="Proctor R.H."/>
        </authorList>
    </citation>
    <scope>NUCLEOTIDE SEQUENCE</scope>
    <source>
        <strain evidence="1">NRRL 53441</strain>
    </source>
</reference>
<dbReference type="AlphaFoldDB" id="A0A8H4JTS8"/>
<dbReference type="EMBL" id="JAADJG010000755">
    <property type="protein sequence ID" value="KAF4437487.1"/>
    <property type="molecule type" value="Genomic_DNA"/>
</dbReference>
<comment type="caution">
    <text evidence="1">The sequence shown here is derived from an EMBL/GenBank/DDBJ whole genome shotgun (WGS) entry which is preliminary data.</text>
</comment>
<keyword evidence="2" id="KW-1185">Reference proteome</keyword>
<sequence>MISANSSVATSTSIPAVTSAESATTTVSLALSETTETSFTSGFMTTENESTTVAISSQTTESLIASTTTLEAELIVTNFHIIADGGEADDITMGQVDNYFRLQFSSDSAWIPAALTLEKDTSYLRRVDPFRPNFPLVCVRWATGLVPNPGWFVDCNASDSVGNMVHPIKCELKAGGELSCSIGAGHCRHYLIPPRDNDGFDCQPDDGEFHNLYTEKGADYNGVTFYGPWMGSEGFGGQQNLFGNVLEPVTFRWISVD</sequence>
<dbReference type="Proteomes" id="UP000605986">
    <property type="component" value="Unassembled WGS sequence"/>
</dbReference>
<organism evidence="1 2">
    <name type="scientific">Fusarium austroafricanum</name>
    <dbReference type="NCBI Taxonomy" id="2364996"/>
    <lineage>
        <taxon>Eukaryota</taxon>
        <taxon>Fungi</taxon>
        <taxon>Dikarya</taxon>
        <taxon>Ascomycota</taxon>
        <taxon>Pezizomycotina</taxon>
        <taxon>Sordariomycetes</taxon>
        <taxon>Hypocreomycetidae</taxon>
        <taxon>Hypocreales</taxon>
        <taxon>Nectriaceae</taxon>
        <taxon>Fusarium</taxon>
        <taxon>Fusarium concolor species complex</taxon>
    </lineage>
</organism>
<accession>A0A8H4JTS8</accession>
<dbReference type="OrthoDB" id="5065429at2759"/>
<evidence type="ECO:0000313" key="1">
    <source>
        <dbReference type="EMBL" id="KAF4437487.1"/>
    </source>
</evidence>
<name>A0A8H4JTS8_9HYPO</name>
<proteinExistence type="predicted"/>
<protein>
    <submittedName>
        <fullName evidence="1">Uncharacterized protein</fullName>
    </submittedName>
</protein>
<evidence type="ECO:0000313" key="2">
    <source>
        <dbReference type="Proteomes" id="UP000605986"/>
    </source>
</evidence>
<gene>
    <name evidence="1" type="ORF">F53441_13024</name>
</gene>